<dbReference type="PANTHER" id="PTHR43280">
    <property type="entry name" value="ARAC-FAMILY TRANSCRIPTIONAL REGULATOR"/>
    <property type="match status" value="1"/>
</dbReference>
<evidence type="ECO:0000256" key="3">
    <source>
        <dbReference type="ARBA" id="ARBA00023163"/>
    </source>
</evidence>
<dbReference type="InterPro" id="IPR020449">
    <property type="entry name" value="Tscrpt_reg_AraC-type_HTH"/>
</dbReference>
<dbReference type="SMART" id="SM00342">
    <property type="entry name" value="HTH_ARAC"/>
    <property type="match status" value="1"/>
</dbReference>
<protein>
    <submittedName>
        <fullName evidence="5">AraC family transcriptional regulator</fullName>
    </submittedName>
</protein>
<evidence type="ECO:0000256" key="2">
    <source>
        <dbReference type="ARBA" id="ARBA00023125"/>
    </source>
</evidence>
<keyword evidence="1" id="KW-0805">Transcription regulation</keyword>
<accession>A0ABT6FQ97</accession>
<reference evidence="5" key="1">
    <citation type="submission" date="2022-11" db="EMBL/GenBank/DDBJ databases">
        <title>High-quality draft genome sequence of Galbibacter sp. strain CMA-7.</title>
        <authorList>
            <person name="Wei L."/>
            <person name="Dong C."/>
            <person name="Shao Z."/>
        </authorList>
    </citation>
    <scope>NUCLEOTIDE SEQUENCE</scope>
    <source>
        <strain evidence="5">CMA-7</strain>
    </source>
</reference>
<dbReference type="SUPFAM" id="SSF46689">
    <property type="entry name" value="Homeodomain-like"/>
    <property type="match status" value="1"/>
</dbReference>
<feature type="domain" description="HTH araC/xylS-type" evidence="4">
    <location>
        <begin position="19"/>
        <end position="125"/>
    </location>
</feature>
<keyword evidence="2" id="KW-0238">DNA-binding</keyword>
<evidence type="ECO:0000259" key="4">
    <source>
        <dbReference type="PROSITE" id="PS01124"/>
    </source>
</evidence>
<dbReference type="PROSITE" id="PS01124">
    <property type="entry name" value="HTH_ARAC_FAMILY_2"/>
    <property type="match status" value="1"/>
</dbReference>
<dbReference type="PANTHER" id="PTHR43280:SF32">
    <property type="entry name" value="TRANSCRIPTIONAL REGULATORY PROTEIN"/>
    <property type="match status" value="1"/>
</dbReference>
<evidence type="ECO:0000313" key="5">
    <source>
        <dbReference type="EMBL" id="MDG3585438.1"/>
    </source>
</evidence>
<sequence length="138" mass="15959">MKGSNHHTVTSIANQRISNAFFVLLNNEFSNKELKNSPRLRTPGDFAKQLNIHVNHLNRVLKQTAQKTTSQLIKEKVLKEAKYLLKEKHWNIAEIAYALGFKEATHFSNFFKKHARITPQGFRKCLNVVCYCLMDVCL</sequence>
<dbReference type="InterPro" id="IPR018060">
    <property type="entry name" value="HTH_AraC"/>
</dbReference>
<name>A0ABT6FQ97_9FLAO</name>
<evidence type="ECO:0000256" key="1">
    <source>
        <dbReference type="ARBA" id="ARBA00023015"/>
    </source>
</evidence>
<comment type="caution">
    <text evidence="5">The sequence shown here is derived from an EMBL/GenBank/DDBJ whole genome shotgun (WGS) entry which is preliminary data.</text>
</comment>
<dbReference type="PRINTS" id="PR00032">
    <property type="entry name" value="HTHARAC"/>
</dbReference>
<dbReference type="Gene3D" id="1.10.10.60">
    <property type="entry name" value="Homeodomain-like"/>
    <property type="match status" value="1"/>
</dbReference>
<proteinExistence type="predicted"/>
<dbReference type="RefSeq" id="WP_277899294.1">
    <property type="nucleotide sequence ID" value="NZ_JAPMUA010000002.1"/>
</dbReference>
<dbReference type="Proteomes" id="UP001153642">
    <property type="component" value="Unassembled WGS sequence"/>
</dbReference>
<organism evidence="5 6">
    <name type="scientific">Galbibacter pacificus</name>
    <dbReference type="NCBI Taxonomy" id="2996052"/>
    <lineage>
        <taxon>Bacteria</taxon>
        <taxon>Pseudomonadati</taxon>
        <taxon>Bacteroidota</taxon>
        <taxon>Flavobacteriia</taxon>
        <taxon>Flavobacteriales</taxon>
        <taxon>Flavobacteriaceae</taxon>
        <taxon>Galbibacter</taxon>
    </lineage>
</organism>
<dbReference type="EMBL" id="JAPMUA010000002">
    <property type="protein sequence ID" value="MDG3585438.1"/>
    <property type="molecule type" value="Genomic_DNA"/>
</dbReference>
<dbReference type="InterPro" id="IPR009057">
    <property type="entry name" value="Homeodomain-like_sf"/>
</dbReference>
<dbReference type="Pfam" id="PF12833">
    <property type="entry name" value="HTH_18"/>
    <property type="match status" value="1"/>
</dbReference>
<evidence type="ECO:0000313" key="6">
    <source>
        <dbReference type="Proteomes" id="UP001153642"/>
    </source>
</evidence>
<keyword evidence="6" id="KW-1185">Reference proteome</keyword>
<gene>
    <name evidence="5" type="ORF">OSR52_06105</name>
</gene>
<keyword evidence="3" id="KW-0804">Transcription</keyword>